<keyword evidence="2" id="KW-0732">Signal</keyword>
<dbReference type="PANTHER" id="PTHR11511">
    <property type="entry name" value="LARVAL STORAGE PROTEIN/PHENOLOXIDASE"/>
    <property type="match status" value="1"/>
</dbReference>
<dbReference type="SUPFAM" id="SSF48056">
    <property type="entry name" value="Di-copper centre-containing domain"/>
    <property type="match status" value="1"/>
</dbReference>
<dbReference type="GO" id="GO:0005615">
    <property type="term" value="C:extracellular space"/>
    <property type="evidence" value="ECO:0007669"/>
    <property type="project" value="UniProtKB-ARBA"/>
</dbReference>
<dbReference type="InterPro" id="IPR005203">
    <property type="entry name" value="Hemocyanin_C"/>
</dbReference>
<dbReference type="InterPro" id="IPR014756">
    <property type="entry name" value="Ig_E-set"/>
</dbReference>
<dbReference type="Proteomes" id="UP001151699">
    <property type="component" value="Chromosome X"/>
</dbReference>
<sequence length="707" mass="84338">MRSITVLVFACACALASGFYTTKDVKYADSTFLVKQKAFFEVFQHIHQNEVFFKLYDEAKAYKFVDFKDYYTKPGVFDVFYHFYQHGILPQNEIFSIFESYHREQAISLFHLFYYAKDWDTFYKTMVWARFNVNEGMFIYALTVAVLHRPDMSGIVLPAPYEIYPFYYFNNEVVQKAQQYKMQGFYSTKKVENVYTVTIPTNYTGYYYYTNPEQKLSYFTEDIGLNSYYYYFHVDYPFWMGGEEYNLYKDRRGAFFLYQYQQFLARFYLERLSNGLGEIPNFSWEKPIPTGYYPNLRYYNGDFFPVRNNFYEVYTERNYYYIDLVEDYERYIRDAIEFGFITLPGGIYVDLTKPESVEILGNFIEGNPDSKFARLHGYFELAKKLLGGSVETVEHYTVIPSVLEHFETAMRDPIFYQLYKYLIKYYFHWQKHLPQYTYDELNFKGVKIESVEIDKLITFFDKFDADITNVVDVEVFDEKQATPLYKFGRLAHYDGHDFVIKVRQDRLNHVPYTYKLYVDAKEAQKAVVKVFIGPKYNEYGHVFTYEENRENFYEVDYFVVDLVSGKNVVTRSSEDFAYFVKDRTTYYELYKQVMLATSGEVKFPLDMTEAHCGFPMRLMLPKGKRGGYPFQFYFFVYPYTAPKVEQYTGYDKVTSCGVGSGAREVDSTPFGYPFDRPIDEKIWPTPNMYYYDVSIFHKKEMDMNSAH</sequence>
<evidence type="ECO:0000313" key="7">
    <source>
        <dbReference type="Proteomes" id="UP001151699"/>
    </source>
</evidence>
<dbReference type="AlphaFoldDB" id="A0A9Q0MWD7"/>
<feature type="signal peptide" evidence="2">
    <location>
        <begin position="1"/>
        <end position="18"/>
    </location>
</feature>
<dbReference type="InterPro" id="IPR008922">
    <property type="entry name" value="Di-copper_centre_dom_sf"/>
</dbReference>
<dbReference type="PANTHER" id="PTHR11511:SF5">
    <property type="entry name" value="FAT-BODY PROTEIN 1-RELATED"/>
    <property type="match status" value="1"/>
</dbReference>
<dbReference type="SUPFAM" id="SSF81296">
    <property type="entry name" value="E set domains"/>
    <property type="match status" value="1"/>
</dbReference>
<feature type="chain" id="PRO_5040163587" evidence="2">
    <location>
        <begin position="19"/>
        <end position="707"/>
    </location>
</feature>
<evidence type="ECO:0000259" key="5">
    <source>
        <dbReference type="Pfam" id="PF03723"/>
    </source>
</evidence>
<dbReference type="Pfam" id="PF03723">
    <property type="entry name" value="Hemocyanin_C"/>
    <property type="match status" value="1"/>
</dbReference>
<dbReference type="GO" id="GO:0045735">
    <property type="term" value="F:nutrient reservoir activity"/>
    <property type="evidence" value="ECO:0007669"/>
    <property type="project" value="UniProtKB-KW"/>
</dbReference>
<evidence type="ECO:0000259" key="4">
    <source>
        <dbReference type="Pfam" id="PF03722"/>
    </source>
</evidence>
<dbReference type="InterPro" id="IPR005204">
    <property type="entry name" value="Hemocyanin_N"/>
</dbReference>
<feature type="domain" description="Hemocyanin N-terminal" evidence="4">
    <location>
        <begin position="32"/>
        <end position="153"/>
    </location>
</feature>
<organism evidence="6 7">
    <name type="scientific">Pseudolycoriella hygida</name>
    <dbReference type="NCBI Taxonomy" id="35572"/>
    <lineage>
        <taxon>Eukaryota</taxon>
        <taxon>Metazoa</taxon>
        <taxon>Ecdysozoa</taxon>
        <taxon>Arthropoda</taxon>
        <taxon>Hexapoda</taxon>
        <taxon>Insecta</taxon>
        <taxon>Pterygota</taxon>
        <taxon>Neoptera</taxon>
        <taxon>Endopterygota</taxon>
        <taxon>Diptera</taxon>
        <taxon>Nematocera</taxon>
        <taxon>Sciaroidea</taxon>
        <taxon>Sciaridae</taxon>
        <taxon>Pseudolycoriella</taxon>
    </lineage>
</organism>
<dbReference type="PRINTS" id="PR00187">
    <property type="entry name" value="HAEMOCYANIN"/>
</dbReference>
<dbReference type="OrthoDB" id="6371642at2759"/>
<dbReference type="PROSITE" id="PS00209">
    <property type="entry name" value="HEMOCYANIN_1"/>
    <property type="match status" value="1"/>
</dbReference>
<dbReference type="Gene3D" id="1.10.1280.10">
    <property type="entry name" value="Di-copper center containing domain from catechol oxidase"/>
    <property type="match status" value="1"/>
</dbReference>
<dbReference type="Gene3D" id="2.60.40.1520">
    <property type="entry name" value="Hemocyanin, C-terminal domain"/>
    <property type="match status" value="1"/>
</dbReference>
<dbReference type="InterPro" id="IPR013788">
    <property type="entry name" value="Hemocyanin/hexamerin"/>
</dbReference>
<dbReference type="GO" id="GO:0097009">
    <property type="term" value="P:energy homeostasis"/>
    <property type="evidence" value="ECO:0007669"/>
    <property type="project" value="UniProtKB-ARBA"/>
</dbReference>
<dbReference type="Pfam" id="PF03722">
    <property type="entry name" value="Hemocyanin_N"/>
    <property type="match status" value="1"/>
</dbReference>
<evidence type="ECO:0000313" key="6">
    <source>
        <dbReference type="EMBL" id="KAJ6638509.1"/>
    </source>
</evidence>
<dbReference type="SUPFAM" id="SSF48050">
    <property type="entry name" value="Hemocyanin, N-terminal domain"/>
    <property type="match status" value="1"/>
</dbReference>
<name>A0A9Q0MWD7_9DIPT</name>
<evidence type="ECO:0000259" key="3">
    <source>
        <dbReference type="Pfam" id="PF00372"/>
    </source>
</evidence>
<dbReference type="Pfam" id="PF00372">
    <property type="entry name" value="Hemocyanin_M"/>
    <property type="match status" value="1"/>
</dbReference>
<reference evidence="6" key="1">
    <citation type="submission" date="2022-07" db="EMBL/GenBank/DDBJ databases">
        <authorList>
            <person name="Trinca V."/>
            <person name="Uliana J.V.C."/>
            <person name="Torres T.T."/>
            <person name="Ward R.J."/>
            <person name="Monesi N."/>
        </authorList>
    </citation>
    <scope>NUCLEOTIDE SEQUENCE</scope>
    <source>
        <strain evidence="6">HSMRA1968</strain>
        <tissue evidence="6">Whole embryos</tissue>
    </source>
</reference>
<dbReference type="EMBL" id="WJQU01000003">
    <property type="protein sequence ID" value="KAJ6638509.1"/>
    <property type="molecule type" value="Genomic_DNA"/>
</dbReference>
<dbReference type="InterPro" id="IPR000896">
    <property type="entry name" value="Hemocyanin/hexamerin_mid_dom"/>
</dbReference>
<evidence type="ECO:0000256" key="2">
    <source>
        <dbReference type="SAM" id="SignalP"/>
    </source>
</evidence>
<dbReference type="Gene3D" id="1.20.1370.10">
    <property type="entry name" value="Hemocyanin, N-terminal domain"/>
    <property type="match status" value="1"/>
</dbReference>
<evidence type="ECO:0000256" key="1">
    <source>
        <dbReference type="ARBA" id="ARBA00022761"/>
    </source>
</evidence>
<feature type="domain" description="Hemocyanin C-terminal" evidence="5">
    <location>
        <begin position="435"/>
        <end position="697"/>
    </location>
</feature>
<dbReference type="InterPro" id="IPR036697">
    <property type="entry name" value="Hemocyanin_N_sf"/>
</dbReference>
<keyword evidence="1" id="KW-0758">Storage protein</keyword>
<comment type="caution">
    <text evidence="6">The sequence shown here is derived from an EMBL/GenBank/DDBJ whole genome shotgun (WGS) entry which is preliminary data.</text>
</comment>
<proteinExistence type="predicted"/>
<gene>
    <name evidence="6" type="primary">Lsp2_0</name>
    <name evidence="6" type="ORF">Bhyg_11245</name>
</gene>
<protein>
    <submittedName>
        <fullName evidence="6">Larval serum protein 2</fullName>
    </submittedName>
</protein>
<feature type="domain" description="Hemocyanin middle" evidence="3">
    <location>
        <begin position="159"/>
        <end position="426"/>
    </location>
</feature>
<keyword evidence="7" id="KW-1185">Reference proteome</keyword>
<dbReference type="PROSITE" id="PS00210">
    <property type="entry name" value="HEMOCYANIN_2"/>
    <property type="match status" value="1"/>
</dbReference>
<accession>A0A9Q0MWD7</accession>
<dbReference type="InterPro" id="IPR037020">
    <property type="entry name" value="Hemocyanin_C_sf"/>
</dbReference>